<dbReference type="EMBL" id="AJAT01000008">
    <property type="protein sequence ID" value="EOL47636.1"/>
    <property type="molecule type" value="Genomic_DNA"/>
</dbReference>
<feature type="transmembrane region" description="Helical" evidence="6">
    <location>
        <begin position="20"/>
        <end position="38"/>
    </location>
</feature>
<sequence>MNFLQRAISSVTRRKGKSIILFLVIFVLGNVIAGAIAIQQSTSNVEKDVKAKLGANATVEFDYDTFQKDHKDEDEATLVYPDNPKLDVYEKVGKLSYVKYFDYNTYSYFNSRKLKSFDYQSEENGDEGSTRITGNRGLEYFNLKGINYPKILDIEQKKISLVEGTVFSDKDVKDGASVAVVGKRFAEKNNLSLGDQLLITATNEDQLGFDSEGNEVEVKPEDIKSVDYPVKIIGFFEPVKSEKEPKKNSDEYYNQMNSSTELENTIYLPNKTVSEYSKKQNELMFSGDDTMEGDMGEYYSPAYILKNPGDTEAFKEEAEPLLPKYYVVRASSDQYDEIGGSMKKMGQISKYVVIISVIATLLIIGLVVLLFMRDRKHELGIYLSLGETRGKVMGQVLIELLIISALALVLSLVTGNLLGNMVSKSLMNSDLLQTTNDNMMYYSSVYDSVSSNLTADDVTGAYKVTFSVAYIFTYLLVGLGTVLLSALIPLMYILRLNPKKIMM</sequence>
<reference evidence="8 9" key="1">
    <citation type="submission" date="2013-02" db="EMBL/GenBank/DDBJ databases">
        <title>The Genome Sequence of Enterococcus phoeniculicola BAA-412.</title>
        <authorList>
            <consortium name="The Broad Institute Genome Sequencing Platform"/>
            <consortium name="The Broad Institute Genome Sequencing Center for Infectious Disease"/>
            <person name="Earl A.M."/>
            <person name="Gilmore M.S."/>
            <person name="Lebreton F."/>
            <person name="Walker B."/>
            <person name="Young S.K."/>
            <person name="Zeng Q."/>
            <person name="Gargeya S."/>
            <person name="Fitzgerald M."/>
            <person name="Haas B."/>
            <person name="Abouelleil A."/>
            <person name="Alvarado L."/>
            <person name="Arachchi H.M."/>
            <person name="Berlin A.M."/>
            <person name="Chapman S.B."/>
            <person name="Dewar J."/>
            <person name="Goldberg J."/>
            <person name="Griggs A."/>
            <person name="Gujja S."/>
            <person name="Hansen M."/>
            <person name="Howarth C."/>
            <person name="Imamovic A."/>
            <person name="Larimer J."/>
            <person name="McCowan C."/>
            <person name="Murphy C."/>
            <person name="Neiman D."/>
            <person name="Pearson M."/>
            <person name="Priest M."/>
            <person name="Roberts A."/>
            <person name="Saif S."/>
            <person name="Shea T."/>
            <person name="Sisk P."/>
            <person name="Sykes S."/>
            <person name="Wortman J."/>
            <person name="Nusbaum C."/>
            <person name="Birren B."/>
        </authorList>
    </citation>
    <scope>NUCLEOTIDE SEQUENCE [LARGE SCALE GENOMIC DNA]</scope>
    <source>
        <strain evidence="8 9">ATCC BAA-412</strain>
    </source>
</reference>
<accession>R3WIG9</accession>
<keyword evidence="4 6" id="KW-1133">Transmembrane helix</keyword>
<feature type="domain" description="ABC3 transporter permease C-terminal" evidence="7">
    <location>
        <begin position="353"/>
        <end position="498"/>
    </location>
</feature>
<evidence type="ECO:0000256" key="3">
    <source>
        <dbReference type="ARBA" id="ARBA00022692"/>
    </source>
</evidence>
<dbReference type="PATRIC" id="fig|1158610.3.peg.615"/>
<feature type="transmembrane region" description="Helical" evidence="6">
    <location>
        <begin position="392"/>
        <end position="418"/>
    </location>
</feature>
<dbReference type="Pfam" id="PF02687">
    <property type="entry name" value="FtsX"/>
    <property type="match status" value="1"/>
</dbReference>
<dbReference type="eggNOG" id="COG0577">
    <property type="taxonomic scope" value="Bacteria"/>
</dbReference>
<dbReference type="Proteomes" id="UP000013785">
    <property type="component" value="Unassembled WGS sequence"/>
</dbReference>
<dbReference type="RefSeq" id="WP_010767312.1">
    <property type="nucleotide sequence ID" value="NZ_ASWE01000004.1"/>
</dbReference>
<keyword evidence="3 6" id="KW-0812">Transmembrane</keyword>
<protein>
    <recommendedName>
        <fullName evidence="7">ABC3 transporter permease C-terminal domain-containing protein</fullName>
    </recommendedName>
</protein>
<evidence type="ECO:0000259" key="7">
    <source>
        <dbReference type="Pfam" id="PF02687"/>
    </source>
</evidence>
<dbReference type="AlphaFoldDB" id="R3WIG9"/>
<dbReference type="OrthoDB" id="9812886at2"/>
<gene>
    <name evidence="8" type="ORF">UC3_00639</name>
</gene>
<evidence type="ECO:0000256" key="2">
    <source>
        <dbReference type="ARBA" id="ARBA00022475"/>
    </source>
</evidence>
<feature type="transmembrane region" description="Helical" evidence="6">
    <location>
        <begin position="471"/>
        <end position="494"/>
    </location>
</feature>
<feature type="transmembrane region" description="Helical" evidence="6">
    <location>
        <begin position="351"/>
        <end position="371"/>
    </location>
</feature>
<dbReference type="STRING" id="154621.RV11_GL000440"/>
<evidence type="ECO:0000256" key="4">
    <source>
        <dbReference type="ARBA" id="ARBA00022989"/>
    </source>
</evidence>
<evidence type="ECO:0000313" key="9">
    <source>
        <dbReference type="Proteomes" id="UP000013785"/>
    </source>
</evidence>
<dbReference type="GO" id="GO:0022857">
    <property type="term" value="F:transmembrane transporter activity"/>
    <property type="evidence" value="ECO:0007669"/>
    <property type="project" value="TreeGrafter"/>
</dbReference>
<name>R3WIG9_9ENTE</name>
<comment type="subcellular location">
    <subcellularLocation>
        <location evidence="1">Cell membrane</location>
        <topology evidence="1">Multi-pass membrane protein</topology>
    </subcellularLocation>
</comment>
<comment type="caution">
    <text evidence="8">The sequence shown here is derived from an EMBL/GenBank/DDBJ whole genome shotgun (WGS) entry which is preliminary data.</text>
</comment>
<dbReference type="GO" id="GO:0005886">
    <property type="term" value="C:plasma membrane"/>
    <property type="evidence" value="ECO:0007669"/>
    <property type="project" value="UniProtKB-SubCell"/>
</dbReference>
<dbReference type="PANTHER" id="PTHR30572">
    <property type="entry name" value="MEMBRANE COMPONENT OF TRANSPORTER-RELATED"/>
    <property type="match status" value="1"/>
</dbReference>
<keyword evidence="5 6" id="KW-0472">Membrane</keyword>
<evidence type="ECO:0000256" key="1">
    <source>
        <dbReference type="ARBA" id="ARBA00004651"/>
    </source>
</evidence>
<dbReference type="InterPro" id="IPR050250">
    <property type="entry name" value="Macrolide_Exporter_MacB"/>
</dbReference>
<proteinExistence type="predicted"/>
<keyword evidence="2" id="KW-1003">Cell membrane</keyword>
<keyword evidence="9" id="KW-1185">Reference proteome</keyword>
<dbReference type="HOGENOM" id="CLU_039499_1_1_9"/>
<evidence type="ECO:0000256" key="6">
    <source>
        <dbReference type="SAM" id="Phobius"/>
    </source>
</evidence>
<organism evidence="8 9">
    <name type="scientific">Enterococcus phoeniculicola ATCC BAA-412</name>
    <dbReference type="NCBI Taxonomy" id="1158610"/>
    <lineage>
        <taxon>Bacteria</taxon>
        <taxon>Bacillati</taxon>
        <taxon>Bacillota</taxon>
        <taxon>Bacilli</taxon>
        <taxon>Lactobacillales</taxon>
        <taxon>Enterococcaceae</taxon>
        <taxon>Enterococcus</taxon>
    </lineage>
</organism>
<dbReference type="InterPro" id="IPR003838">
    <property type="entry name" value="ABC3_permease_C"/>
</dbReference>
<evidence type="ECO:0000313" key="8">
    <source>
        <dbReference type="EMBL" id="EOL47636.1"/>
    </source>
</evidence>
<dbReference type="PANTHER" id="PTHR30572:SF9">
    <property type="entry name" value="ABC TRANSPORTER PERMEASE PROTEIN"/>
    <property type="match status" value="1"/>
</dbReference>
<evidence type="ECO:0000256" key="5">
    <source>
        <dbReference type="ARBA" id="ARBA00023136"/>
    </source>
</evidence>